<name>A0A1I2AK44_9GAMM</name>
<dbReference type="STRING" id="500610.SAMN02799615_01053"/>
<protein>
    <submittedName>
        <fullName evidence="2">Uncharacterized protein</fullName>
    </submittedName>
</protein>
<gene>
    <name evidence="2" type="ORF">SAMN02799615_01053</name>
</gene>
<proteinExistence type="predicted"/>
<organism evidence="2 3">
    <name type="scientific">Dyella marensis</name>
    <dbReference type="NCBI Taxonomy" id="500610"/>
    <lineage>
        <taxon>Bacteria</taxon>
        <taxon>Pseudomonadati</taxon>
        <taxon>Pseudomonadota</taxon>
        <taxon>Gammaproteobacteria</taxon>
        <taxon>Lysobacterales</taxon>
        <taxon>Rhodanobacteraceae</taxon>
        <taxon>Dyella</taxon>
    </lineage>
</organism>
<reference evidence="3" key="1">
    <citation type="submission" date="2016-10" db="EMBL/GenBank/DDBJ databases">
        <authorList>
            <person name="Varghese N."/>
            <person name="Submissions S."/>
        </authorList>
    </citation>
    <scope>NUCLEOTIDE SEQUENCE [LARGE SCALE GENOMIC DNA]</scope>
    <source>
        <strain evidence="3">UNC178MFTsu3.1</strain>
    </source>
</reference>
<feature type="compositionally biased region" description="Basic and acidic residues" evidence="1">
    <location>
        <begin position="75"/>
        <end position="88"/>
    </location>
</feature>
<feature type="region of interest" description="Disordered" evidence="1">
    <location>
        <begin position="75"/>
        <end position="100"/>
    </location>
</feature>
<accession>A0A1I2AK44</accession>
<evidence type="ECO:0000313" key="2">
    <source>
        <dbReference type="EMBL" id="SFE44087.1"/>
    </source>
</evidence>
<keyword evidence="3" id="KW-1185">Reference proteome</keyword>
<dbReference type="Proteomes" id="UP000199477">
    <property type="component" value="Unassembled WGS sequence"/>
</dbReference>
<evidence type="ECO:0000313" key="3">
    <source>
        <dbReference type="Proteomes" id="UP000199477"/>
    </source>
</evidence>
<dbReference type="AlphaFoldDB" id="A0A1I2AK44"/>
<dbReference type="EMBL" id="FONH01000002">
    <property type="protein sequence ID" value="SFE44087.1"/>
    <property type="molecule type" value="Genomic_DNA"/>
</dbReference>
<sequence length="100" mass="10787">MSIELDQADIDTLRNIHTGRLKIVETRRAARLMLMGYLAPLEAGCAALAPAKTERNGKQVPLRITYGGTRLLARFRGDGEHDGEHGGEDGPAPRPVRAAG</sequence>
<evidence type="ECO:0000256" key="1">
    <source>
        <dbReference type="SAM" id="MobiDB-lite"/>
    </source>
</evidence>
<dbReference type="RefSeq" id="WP_026636389.1">
    <property type="nucleotide sequence ID" value="NZ_FONH01000002.1"/>
</dbReference>